<dbReference type="EMBL" id="JAWDGP010006856">
    <property type="protein sequence ID" value="KAK3734257.1"/>
    <property type="molecule type" value="Genomic_DNA"/>
</dbReference>
<keyword evidence="2" id="KW-1185">Reference proteome</keyword>
<evidence type="ECO:0000313" key="1">
    <source>
        <dbReference type="EMBL" id="KAK3734257.1"/>
    </source>
</evidence>
<organism evidence="1 2">
    <name type="scientific">Elysia crispata</name>
    <name type="common">lettuce slug</name>
    <dbReference type="NCBI Taxonomy" id="231223"/>
    <lineage>
        <taxon>Eukaryota</taxon>
        <taxon>Metazoa</taxon>
        <taxon>Spiralia</taxon>
        <taxon>Lophotrochozoa</taxon>
        <taxon>Mollusca</taxon>
        <taxon>Gastropoda</taxon>
        <taxon>Heterobranchia</taxon>
        <taxon>Euthyneura</taxon>
        <taxon>Panpulmonata</taxon>
        <taxon>Sacoglossa</taxon>
        <taxon>Placobranchoidea</taxon>
        <taxon>Plakobranchidae</taxon>
        <taxon>Elysia</taxon>
    </lineage>
</organism>
<evidence type="ECO:0000313" key="2">
    <source>
        <dbReference type="Proteomes" id="UP001283361"/>
    </source>
</evidence>
<reference evidence="1" key="1">
    <citation type="journal article" date="2023" name="G3 (Bethesda)">
        <title>A reference genome for the long-term kleptoplast-retaining sea slug Elysia crispata morphotype clarki.</title>
        <authorList>
            <person name="Eastman K.E."/>
            <person name="Pendleton A.L."/>
            <person name="Shaikh M.A."/>
            <person name="Suttiyut T."/>
            <person name="Ogas R."/>
            <person name="Tomko P."/>
            <person name="Gavelis G."/>
            <person name="Widhalm J.R."/>
            <person name="Wisecaver J.H."/>
        </authorList>
    </citation>
    <scope>NUCLEOTIDE SEQUENCE</scope>
    <source>
        <strain evidence="1">ECLA1</strain>
    </source>
</reference>
<dbReference type="Proteomes" id="UP001283361">
    <property type="component" value="Unassembled WGS sequence"/>
</dbReference>
<protein>
    <submittedName>
        <fullName evidence="1">Uncharacterized protein</fullName>
    </submittedName>
</protein>
<dbReference type="AlphaFoldDB" id="A0AAE0Y614"/>
<sequence length="92" mass="10239">MFNSVRSTACVCCSFQEKTPASVSRTFSAVPPMPYASCINTSNQDCQMQEKCEFSTLSVENDAEASVFNWDSNLKNSTKSWRVTEFMSAALE</sequence>
<accession>A0AAE0Y614</accession>
<comment type="caution">
    <text evidence="1">The sequence shown here is derived from an EMBL/GenBank/DDBJ whole genome shotgun (WGS) entry which is preliminary data.</text>
</comment>
<proteinExistence type="predicted"/>
<name>A0AAE0Y614_9GAST</name>
<gene>
    <name evidence="1" type="ORF">RRG08_049675</name>
</gene>